<dbReference type="Gene3D" id="2.40.30.10">
    <property type="entry name" value="Translation factors"/>
    <property type="match status" value="2"/>
</dbReference>
<dbReference type="SUPFAM" id="SSF50447">
    <property type="entry name" value="Translation proteins"/>
    <property type="match status" value="1"/>
</dbReference>
<keyword evidence="4" id="KW-0479">Metal-binding</keyword>
<feature type="compositionally biased region" description="Polar residues" evidence="9">
    <location>
        <begin position="242"/>
        <end position="251"/>
    </location>
</feature>
<keyword evidence="10" id="KW-0648">Protein biosynthesis</keyword>
<dbReference type="InterPro" id="IPR013083">
    <property type="entry name" value="Znf_RING/FYVE/PHD"/>
</dbReference>
<dbReference type="SMART" id="SM00547">
    <property type="entry name" value="ZnF_RBZ"/>
    <property type="match status" value="1"/>
</dbReference>
<evidence type="ECO:0000256" key="7">
    <source>
        <dbReference type="ARBA" id="ARBA00022833"/>
    </source>
</evidence>
<dbReference type="Gene3D" id="3.40.50.300">
    <property type="entry name" value="P-loop containing nucleotide triphosphate hydrolases"/>
    <property type="match status" value="1"/>
</dbReference>
<dbReference type="GO" id="GO:0003743">
    <property type="term" value="F:translation initiation factor activity"/>
    <property type="evidence" value="ECO:0007669"/>
    <property type="project" value="UniProtKB-KW"/>
</dbReference>
<dbReference type="PANTHER" id="PTHR23115">
    <property type="entry name" value="TRANSLATION FACTOR"/>
    <property type="match status" value="1"/>
</dbReference>
<dbReference type="FunFam" id="2.40.30.10:FF:000227">
    <property type="entry name" value="Translation elongation factor EF1A/initiation factor IF2gamma family protein"/>
    <property type="match status" value="1"/>
</dbReference>
<keyword evidence="7" id="KW-0862">Zinc</keyword>
<dbReference type="InterPro" id="IPR009000">
    <property type="entry name" value="Transl_B-barrel_sf"/>
</dbReference>
<feature type="region of interest" description="Disordered" evidence="9">
    <location>
        <begin position="145"/>
        <end position="185"/>
    </location>
</feature>
<dbReference type="GO" id="GO:0008270">
    <property type="term" value="F:zinc ion binding"/>
    <property type="evidence" value="ECO:0007669"/>
    <property type="project" value="UniProtKB-KW"/>
</dbReference>
<dbReference type="Pfam" id="PF22594">
    <property type="entry name" value="GTP-eEF1A_C"/>
    <property type="match status" value="1"/>
</dbReference>
<dbReference type="InterPro" id="IPR027417">
    <property type="entry name" value="P-loop_NTPase"/>
</dbReference>
<feature type="compositionally biased region" description="Polar residues" evidence="9">
    <location>
        <begin position="280"/>
        <end position="291"/>
    </location>
</feature>
<dbReference type="Gene3D" id="3.30.40.10">
    <property type="entry name" value="Zinc/RING finger domain, C3HC4 (zinc finger)"/>
    <property type="match status" value="1"/>
</dbReference>
<dbReference type="InterPro" id="IPR027934">
    <property type="entry name" value="CES_Znf_RING"/>
</dbReference>
<dbReference type="InterPro" id="IPR050100">
    <property type="entry name" value="TRAFAC_GTPase_members"/>
</dbReference>
<dbReference type="GO" id="GO:0003924">
    <property type="term" value="F:GTPase activity"/>
    <property type="evidence" value="ECO:0007669"/>
    <property type="project" value="InterPro"/>
</dbReference>
<evidence type="ECO:0000256" key="8">
    <source>
        <dbReference type="ARBA" id="ARBA00023134"/>
    </source>
</evidence>
<dbReference type="SUPFAM" id="SSF50465">
    <property type="entry name" value="EF-Tu/eEF-1alpha/eIF2-gamma C-terminal domain"/>
    <property type="match status" value="1"/>
</dbReference>
<protein>
    <submittedName>
        <fullName evidence="10">Translation elongation factor EF1A/initiation factor IF2gamma family protein</fullName>
    </submittedName>
</protein>
<dbReference type="FunCoup" id="A0A1D6JDE8">
    <property type="interactions" value="1374"/>
</dbReference>
<dbReference type="Pfam" id="PF14569">
    <property type="entry name" value="zf-UDP"/>
    <property type="match status" value="1"/>
</dbReference>
<evidence type="ECO:0000256" key="2">
    <source>
        <dbReference type="ARBA" id="ARBA00007249"/>
    </source>
</evidence>
<keyword evidence="3" id="KW-0488">Methylation</keyword>
<evidence type="ECO:0000256" key="6">
    <source>
        <dbReference type="ARBA" id="ARBA00022771"/>
    </source>
</evidence>
<keyword evidence="5" id="KW-0547">Nucleotide-binding</keyword>
<dbReference type="PRINTS" id="PR00315">
    <property type="entry name" value="ELONGATNFCT"/>
</dbReference>
<evidence type="ECO:0000313" key="10">
    <source>
        <dbReference type="EMBL" id="AQK45853.1"/>
    </source>
</evidence>
<evidence type="ECO:0000256" key="4">
    <source>
        <dbReference type="ARBA" id="ARBA00022723"/>
    </source>
</evidence>
<evidence type="ECO:0000256" key="9">
    <source>
        <dbReference type="SAM" id="MobiDB-lite"/>
    </source>
</evidence>
<proteinExistence type="inferred from homology"/>
<dbReference type="FunFam" id="3.40.50.300:FF:001277">
    <property type="entry name" value="Elongation factor 1 alpha-like protein"/>
    <property type="match status" value="1"/>
</dbReference>
<dbReference type="SMR" id="A0A1D6JDE8"/>
<dbReference type="CDD" id="cd01883">
    <property type="entry name" value="EF1_alpha"/>
    <property type="match status" value="1"/>
</dbReference>
<comment type="function">
    <text evidence="1">This protein promotes the GTP-dependent binding of aminoacyl-tRNA to the A-site of ribosomes during protein biosynthesis.</text>
</comment>
<dbReference type="FunFam" id="2.30.30.380:FF:000039">
    <property type="entry name" value="Translation elongation factor EF1A/initiation factor IF2gamma family protein"/>
    <property type="match status" value="1"/>
</dbReference>
<reference evidence="10" key="1">
    <citation type="submission" date="2015-12" db="EMBL/GenBank/DDBJ databases">
        <title>Update maize B73 reference genome by single molecule sequencing technologies.</title>
        <authorList>
            <consortium name="Maize Genome Sequencing Project"/>
            <person name="Ware D."/>
        </authorList>
    </citation>
    <scope>NUCLEOTIDE SEQUENCE</scope>
    <source>
        <tissue evidence="10">Seedling</tissue>
    </source>
</reference>
<dbReference type="Pfam" id="PF03144">
    <property type="entry name" value="GTP_EFTU_D2"/>
    <property type="match status" value="1"/>
</dbReference>
<dbReference type="FunFam" id="2.40.30.10:FF:000060">
    <property type="entry name" value="elongation factor 1-alpha isoform X4"/>
    <property type="match status" value="1"/>
</dbReference>
<dbReference type="GO" id="GO:0003746">
    <property type="term" value="F:translation elongation factor activity"/>
    <property type="evidence" value="ECO:0007669"/>
    <property type="project" value="UniProtKB-KW"/>
</dbReference>
<comment type="similarity">
    <text evidence="2">Belongs to the TRAFAC class translation factor GTPase superfamily. Classic translation factor GTPase family. EF-Tu/EF-1A subfamily.</text>
</comment>
<evidence type="ECO:0000256" key="3">
    <source>
        <dbReference type="ARBA" id="ARBA00022481"/>
    </source>
</evidence>
<keyword evidence="10" id="KW-0396">Initiation factor</keyword>
<keyword evidence="8" id="KW-0342">GTP-binding</keyword>
<sequence>MCRPCYEYNRKDDTQACPQCKANKRHQGLEVKPRPTVKCVLGHDFILHFPVDNYLCDANRSCELPNNLYLLVAQFFLVEVWALDTMMTTTSHLAGTLTSRWHSALLVHSIMQTGPTTVASGFAYAKFGKTKVIVSVKMPRKVVSGPDYDDDYDDYDEYDDDDDDDDEYDETRYGNNTPVMTGKETLKNSSSTVSVHWTCSMCTFSNHESMVYCEMCGVFRETFVKSAKDGLLKDTAVAVSSEPRTSAASKNDSAKAPVKTRAVNSDGDSMRKHASMSYDKANSTQLPSAGSSLGAEKKKKTPVLSEEVPVERIALLASDGFQSKGNQNSGASSSSQNDNVIQKLSSDVGQLNVNKNNVNVTKSCLPDEYKPEKWMLADLESRALSQLNLAIVGHHPTYFVNTVGHVDSGKSTLSGRLLHLLGRISKKYMHKNEKESKEKGKGSFAFAWAMDESSEERERGVTMTVAVAYLETKKFRVVLLDSPGHKDFVPNMISGATQADAAILVVDASTGSFEAGMDGEGGKSVGQTKEHAQLVRSFGVEQLVVAVNKMDAVDYAKERFDFIKLQLGSFLRSCNFKDSAITWIPLSAVENQNLIKAPSDARLTSWYQGFCLLDAIDFLQLPSRDVSKPLIIPICDVIKSQSTGQLAAYGKLETGAIQIGSKVLVLPSGQEATVKAIERDSNSCTVARAGDNVAICLQGIDGKQLIPGGVLCHPGFPVPVANHLELKVLVLDITTPILVGSQVEFHIHHVKEAARVTKIVALLDKTGKPSKSAPRFLKSKQNSVIQVTLDGAVCVQEFSKSRALGRAYLRSAGRTIAVGVVNRIIGQDQN</sequence>
<dbReference type="InParanoid" id="A0A1D6JDE8"/>
<dbReference type="GO" id="GO:0005525">
    <property type="term" value="F:GTP binding"/>
    <property type="evidence" value="ECO:0007669"/>
    <property type="project" value="UniProtKB-KW"/>
</dbReference>
<dbReference type="PROSITE" id="PS01358">
    <property type="entry name" value="ZF_RANBP2_1"/>
    <property type="match status" value="1"/>
</dbReference>
<accession>A0A1D6JDE8</accession>
<dbReference type="ExpressionAtlas" id="A0A1D6JDE8">
    <property type="expression patterns" value="baseline and differential"/>
</dbReference>
<dbReference type="STRING" id="4577.A0A1D6JDE8"/>
<dbReference type="SUPFAM" id="SSF52540">
    <property type="entry name" value="P-loop containing nucleoside triphosphate hydrolases"/>
    <property type="match status" value="1"/>
</dbReference>
<dbReference type="InterPro" id="IPR001876">
    <property type="entry name" value="Znf_RanBP2"/>
</dbReference>
<dbReference type="CDD" id="cd16267">
    <property type="entry name" value="HBS1-like_II"/>
    <property type="match status" value="1"/>
</dbReference>
<dbReference type="AlphaFoldDB" id="A0A1D6JDE8"/>
<dbReference type="InterPro" id="IPR054696">
    <property type="entry name" value="GTP-eEF1A_C"/>
</dbReference>
<dbReference type="Gene3D" id="2.30.30.380">
    <property type="entry name" value="Zn-finger domain of Sec23/24"/>
    <property type="match status" value="1"/>
</dbReference>
<feature type="region of interest" description="Disordered" evidence="9">
    <location>
        <begin position="239"/>
        <end position="304"/>
    </location>
</feature>
<dbReference type="InterPro" id="IPR036443">
    <property type="entry name" value="Znf_RanBP2_sf"/>
</dbReference>
<gene>
    <name evidence="10" type="ORF">ZEAMMB73_Zm00001d026213</name>
</gene>
<keyword evidence="10" id="KW-0251">Elongation factor</keyword>
<dbReference type="Pfam" id="PF00009">
    <property type="entry name" value="GTP_EFTU"/>
    <property type="match status" value="1"/>
</dbReference>
<dbReference type="PROSITE" id="PS50199">
    <property type="entry name" value="ZF_RANBP2_2"/>
    <property type="match status" value="1"/>
</dbReference>
<dbReference type="InterPro" id="IPR000795">
    <property type="entry name" value="T_Tr_GTP-bd_dom"/>
</dbReference>
<name>A0A1D6JDE8_MAIZE</name>
<dbReference type="SUPFAM" id="SSF90209">
    <property type="entry name" value="Ran binding protein zinc finger-like"/>
    <property type="match status" value="1"/>
</dbReference>
<dbReference type="EMBL" id="CM000786">
    <property type="protein sequence ID" value="AQK45853.1"/>
    <property type="molecule type" value="Genomic_DNA"/>
</dbReference>
<dbReference type="InterPro" id="IPR009001">
    <property type="entry name" value="Transl_elong_EF1A/Init_IF2_C"/>
</dbReference>
<evidence type="ECO:0000256" key="1">
    <source>
        <dbReference type="ARBA" id="ARBA00003982"/>
    </source>
</evidence>
<dbReference type="SUPFAM" id="SSF57850">
    <property type="entry name" value="RING/U-box"/>
    <property type="match status" value="1"/>
</dbReference>
<keyword evidence="6" id="KW-0863">Zinc-finger</keyword>
<dbReference type="InterPro" id="IPR004161">
    <property type="entry name" value="EFTu-like_2"/>
</dbReference>
<evidence type="ECO:0000256" key="5">
    <source>
        <dbReference type="ARBA" id="ARBA00022741"/>
    </source>
</evidence>
<dbReference type="CDD" id="cd04093">
    <property type="entry name" value="HBS1_C_III"/>
    <property type="match status" value="1"/>
</dbReference>
<feature type="compositionally biased region" description="Acidic residues" evidence="9">
    <location>
        <begin position="147"/>
        <end position="169"/>
    </location>
</feature>
<dbReference type="PROSITE" id="PS51722">
    <property type="entry name" value="G_TR_2"/>
    <property type="match status" value="1"/>
</dbReference>
<organism evidence="10">
    <name type="scientific">Zea mays</name>
    <name type="common">Maize</name>
    <dbReference type="NCBI Taxonomy" id="4577"/>
    <lineage>
        <taxon>Eukaryota</taxon>
        <taxon>Viridiplantae</taxon>
        <taxon>Streptophyta</taxon>
        <taxon>Embryophyta</taxon>
        <taxon>Tracheophyta</taxon>
        <taxon>Spermatophyta</taxon>
        <taxon>Magnoliopsida</taxon>
        <taxon>Liliopsida</taxon>
        <taxon>Poales</taxon>
        <taxon>Poaceae</taxon>
        <taxon>PACMAD clade</taxon>
        <taxon>Panicoideae</taxon>
        <taxon>Andropogonodae</taxon>
        <taxon>Andropogoneae</taxon>
        <taxon>Tripsacinae</taxon>
        <taxon>Zea</taxon>
    </lineage>
</organism>